<evidence type="ECO:0000256" key="8">
    <source>
        <dbReference type="ARBA" id="ARBA00023098"/>
    </source>
</evidence>
<evidence type="ECO:0000256" key="1">
    <source>
        <dbReference type="ARBA" id="ARBA00004771"/>
    </source>
</evidence>
<comment type="catalytic activity">
    <reaction evidence="10 11">
        <text>an acyl-CoA + a 1,2-diacyl-sn-glycerol = a triacyl-sn-glycerol + CoA</text>
        <dbReference type="Rhea" id="RHEA:10868"/>
        <dbReference type="ChEBI" id="CHEBI:17815"/>
        <dbReference type="ChEBI" id="CHEBI:57287"/>
        <dbReference type="ChEBI" id="CHEBI:58342"/>
        <dbReference type="ChEBI" id="CHEBI:64615"/>
        <dbReference type="EC" id="2.3.1.20"/>
    </reaction>
</comment>
<dbReference type="UniPathway" id="UPA00282"/>
<dbReference type="GO" id="GO:0071731">
    <property type="term" value="P:response to nitric oxide"/>
    <property type="evidence" value="ECO:0007669"/>
    <property type="project" value="TreeGrafter"/>
</dbReference>
<evidence type="ECO:0000256" key="5">
    <source>
        <dbReference type="ARBA" id="ARBA00022516"/>
    </source>
</evidence>
<proteinExistence type="inferred from homology"/>
<evidence type="ECO:0000256" key="4">
    <source>
        <dbReference type="ARBA" id="ARBA00013244"/>
    </source>
</evidence>
<evidence type="ECO:0000313" key="15">
    <source>
        <dbReference type="EMBL" id="VBA45899.1"/>
    </source>
</evidence>
<feature type="domain" description="O-acyltransferase WSD1 C-terminal" evidence="14">
    <location>
        <begin position="331"/>
        <end position="490"/>
    </location>
</feature>
<dbReference type="InterPro" id="IPR045034">
    <property type="entry name" value="O-acyltransferase_WSD1-like"/>
</dbReference>
<organism evidence="15 16">
    <name type="scientific">Mycobacterium innocens</name>
    <dbReference type="NCBI Taxonomy" id="2341083"/>
    <lineage>
        <taxon>Bacteria</taxon>
        <taxon>Bacillati</taxon>
        <taxon>Actinomycetota</taxon>
        <taxon>Actinomycetes</taxon>
        <taxon>Mycobacteriales</taxon>
        <taxon>Mycobacteriaceae</taxon>
        <taxon>Mycobacterium</taxon>
    </lineage>
</organism>
<keyword evidence="16" id="KW-1185">Reference proteome</keyword>
<feature type="region of interest" description="Disordered" evidence="12">
    <location>
        <begin position="495"/>
        <end position="517"/>
    </location>
</feature>
<feature type="compositionally biased region" description="Polar residues" evidence="12">
    <location>
        <begin position="243"/>
        <end position="253"/>
    </location>
</feature>
<gene>
    <name evidence="15" type="ORF">LAUMK13_05551</name>
</gene>
<dbReference type="GO" id="GO:0051701">
    <property type="term" value="P:biological process involved in interaction with host"/>
    <property type="evidence" value="ECO:0007669"/>
    <property type="project" value="TreeGrafter"/>
</dbReference>
<evidence type="ECO:0000259" key="13">
    <source>
        <dbReference type="Pfam" id="PF03007"/>
    </source>
</evidence>
<evidence type="ECO:0000256" key="9">
    <source>
        <dbReference type="ARBA" id="ARBA00023315"/>
    </source>
</evidence>
<reference evidence="15 16" key="1">
    <citation type="submission" date="2018-09" db="EMBL/GenBank/DDBJ databases">
        <authorList>
            <person name="Tagini F."/>
        </authorList>
    </citation>
    <scope>NUCLEOTIDE SEQUENCE [LARGE SCALE GENOMIC DNA]</scope>
    <source>
        <strain evidence="15 16">MK13</strain>
    </source>
</reference>
<evidence type="ECO:0000256" key="2">
    <source>
        <dbReference type="ARBA" id="ARBA00005189"/>
    </source>
</evidence>
<comment type="similarity">
    <text evidence="3 11">Belongs to the long-chain O-acyltransferase family.</text>
</comment>
<feature type="region of interest" description="Disordered" evidence="12">
    <location>
        <begin position="230"/>
        <end position="253"/>
    </location>
</feature>
<keyword evidence="7 11" id="KW-0319">Glycerol metabolism</keyword>
<dbReference type="PANTHER" id="PTHR31650:SF1">
    <property type="entry name" value="WAX ESTER SYNTHASE_DIACYLGLYCEROL ACYLTRANSFERASE 4-RELATED"/>
    <property type="match status" value="1"/>
</dbReference>
<dbReference type="SUPFAM" id="SSF52777">
    <property type="entry name" value="CoA-dependent acyltransferases"/>
    <property type="match status" value="1"/>
</dbReference>
<dbReference type="AlphaFoldDB" id="A0A498QKB3"/>
<protein>
    <recommendedName>
        <fullName evidence="4 11">Diacylglycerol O-acyltransferase</fullName>
        <ecNumber evidence="4 11">2.3.1.20</ecNumber>
    </recommendedName>
</protein>
<dbReference type="InterPro" id="IPR004255">
    <property type="entry name" value="O-acyltransferase_WSD1_N"/>
</dbReference>
<feature type="compositionally biased region" description="Low complexity" evidence="12">
    <location>
        <begin position="495"/>
        <end position="509"/>
    </location>
</feature>
<comment type="pathway">
    <text evidence="2">Lipid metabolism.</text>
</comment>
<dbReference type="EC" id="2.3.1.20" evidence="4 11"/>
<evidence type="ECO:0000313" key="16">
    <source>
        <dbReference type="Proteomes" id="UP000267289"/>
    </source>
</evidence>
<keyword evidence="8 11" id="KW-0443">Lipid metabolism</keyword>
<evidence type="ECO:0000256" key="11">
    <source>
        <dbReference type="RuleBase" id="RU361241"/>
    </source>
</evidence>
<sequence>MKAMSGLDRLLLNVESEQQPMDGAGIFLLDPSTAPDRHDYSRVKAELSARIPRIPVFTRRRVAAPFGVGYEQWVTDPDFSIDRHLKHVGAPAPHDLSALCDLAVSLLDEPLRHDRPLWQMYYVDGLSDGSAALIVRIHHAAVDGVGGMEMLAQLFDHEPRAVDPTLSACRVDGERVPGPAEMLVRSIPDQMLTPVRLAYRGLLVAWPLVRGIAPRVAGLLQPGRGTIPEARVTEESPQPPAAQRSSGHTPQTVFNRQCASPRRSLALLSIPMADVQRVKSRFNVTLNDVLLAVTSAGVADYLRGRDELPAEPLRVVSPVNIRDEAAEEGAGNHFTFMMIAIPSDIADPVEHLLVISGLAKKNKPQRIATSRTRRKATGQIVSSVNRMIDAVPGGSWHMLAHLLHTPLFAAFPTVANYMVSDIPGPEQRLYLAGAEMTHLYGRSMAGVPIGLLIHCISYADSLDFGFTALAELVPDPERIADGVQRRFELLLAAAEDSAKAPAPSPKTSDVQTEAPSP</sequence>
<evidence type="ECO:0000256" key="6">
    <source>
        <dbReference type="ARBA" id="ARBA00022679"/>
    </source>
</evidence>
<dbReference type="OrthoDB" id="9810950at2"/>
<dbReference type="GO" id="GO:0004144">
    <property type="term" value="F:diacylglycerol O-acyltransferase activity"/>
    <property type="evidence" value="ECO:0007669"/>
    <property type="project" value="UniProtKB-EC"/>
</dbReference>
<dbReference type="NCBIfam" id="TIGR02946">
    <property type="entry name" value="acyl_WS_DGAT"/>
    <property type="match status" value="1"/>
</dbReference>
<dbReference type="GO" id="GO:0006071">
    <property type="term" value="P:glycerol metabolic process"/>
    <property type="evidence" value="ECO:0007669"/>
    <property type="project" value="UniProtKB-KW"/>
</dbReference>
<evidence type="ECO:0000256" key="3">
    <source>
        <dbReference type="ARBA" id="ARBA00009587"/>
    </source>
</evidence>
<evidence type="ECO:0000256" key="7">
    <source>
        <dbReference type="ARBA" id="ARBA00022798"/>
    </source>
</evidence>
<evidence type="ECO:0000256" key="12">
    <source>
        <dbReference type="SAM" id="MobiDB-lite"/>
    </source>
</evidence>
<dbReference type="GO" id="GO:0005886">
    <property type="term" value="C:plasma membrane"/>
    <property type="evidence" value="ECO:0007669"/>
    <property type="project" value="TreeGrafter"/>
</dbReference>
<keyword evidence="6 11" id="KW-0808">Transferase</keyword>
<keyword evidence="5 11" id="KW-0444">Lipid biosynthesis</keyword>
<dbReference type="GO" id="GO:0019432">
    <property type="term" value="P:triglyceride biosynthetic process"/>
    <property type="evidence" value="ECO:0007669"/>
    <property type="project" value="UniProtKB-UniPathway"/>
</dbReference>
<name>A0A498QKB3_9MYCO</name>
<feature type="domain" description="O-acyltransferase WSD1-like N-terminal" evidence="13">
    <location>
        <begin position="4"/>
        <end position="289"/>
    </location>
</feature>
<dbReference type="RefSeq" id="WP_075544737.1">
    <property type="nucleotide sequence ID" value="NZ_UPHQ01000309.1"/>
</dbReference>
<evidence type="ECO:0000259" key="14">
    <source>
        <dbReference type="Pfam" id="PF06974"/>
    </source>
</evidence>
<dbReference type="PANTHER" id="PTHR31650">
    <property type="entry name" value="O-ACYLTRANSFERASE (WSD1-LIKE) FAMILY PROTEIN"/>
    <property type="match status" value="1"/>
</dbReference>
<evidence type="ECO:0000256" key="10">
    <source>
        <dbReference type="ARBA" id="ARBA00048109"/>
    </source>
</evidence>
<dbReference type="Pfam" id="PF06974">
    <property type="entry name" value="WS_DGAT_C"/>
    <property type="match status" value="1"/>
</dbReference>
<dbReference type="InterPro" id="IPR014292">
    <property type="entry name" value="Acyl_transf_WS/DGAT"/>
</dbReference>
<accession>A0A498QKB3</accession>
<dbReference type="Pfam" id="PF03007">
    <property type="entry name" value="WS_DGAT_cat"/>
    <property type="match status" value="1"/>
</dbReference>
<comment type="pathway">
    <text evidence="1 11">Glycerolipid metabolism; triacylglycerol biosynthesis.</text>
</comment>
<dbReference type="Proteomes" id="UP000267289">
    <property type="component" value="Unassembled WGS sequence"/>
</dbReference>
<keyword evidence="9 11" id="KW-0012">Acyltransferase</keyword>
<dbReference type="InterPro" id="IPR009721">
    <property type="entry name" value="O-acyltransferase_WSD1_C"/>
</dbReference>
<dbReference type="EMBL" id="UPHQ01000309">
    <property type="protein sequence ID" value="VBA45899.1"/>
    <property type="molecule type" value="Genomic_DNA"/>
</dbReference>
<dbReference type="GO" id="GO:0001666">
    <property type="term" value="P:response to hypoxia"/>
    <property type="evidence" value="ECO:0007669"/>
    <property type="project" value="TreeGrafter"/>
</dbReference>